<reference evidence="6 7" key="1">
    <citation type="submission" date="2018-05" db="EMBL/GenBank/DDBJ databases">
        <title>Genomic Encyclopedia of Type Strains, Phase IV (KMG-IV): sequencing the most valuable type-strain genomes for metagenomic binning, comparative biology and taxonomic classification.</title>
        <authorList>
            <person name="Goeker M."/>
        </authorList>
    </citation>
    <scope>NUCLEOTIDE SEQUENCE [LARGE SCALE GENOMIC DNA]</scope>
    <source>
        <strain evidence="6 7">DSM 19792</strain>
    </source>
</reference>
<dbReference type="PROSITE" id="PS50072">
    <property type="entry name" value="CSA_PPIASE_2"/>
    <property type="match status" value="1"/>
</dbReference>
<dbReference type="GO" id="GO:0003755">
    <property type="term" value="F:peptidyl-prolyl cis-trans isomerase activity"/>
    <property type="evidence" value="ECO:0007669"/>
    <property type="project" value="UniProtKB-KW"/>
</dbReference>
<evidence type="ECO:0000256" key="2">
    <source>
        <dbReference type="ARBA" id="ARBA00023110"/>
    </source>
</evidence>
<evidence type="ECO:0000313" key="7">
    <source>
        <dbReference type="Proteomes" id="UP000247792"/>
    </source>
</evidence>
<name>A0A318J454_9BURK</name>
<dbReference type="EC" id="5.2.1.8" evidence="1"/>
<protein>
    <recommendedName>
        <fullName evidence="1">peptidylprolyl isomerase</fullName>
        <ecNumber evidence="1">5.2.1.8</ecNumber>
    </recommendedName>
</protein>
<keyword evidence="3 6" id="KW-0413">Isomerase</keyword>
<comment type="caution">
    <text evidence="6">The sequence shown here is derived from an EMBL/GenBank/DDBJ whole genome shotgun (WGS) entry which is preliminary data.</text>
</comment>
<gene>
    <name evidence="6" type="ORF">DFR42_10673</name>
</gene>
<dbReference type="AlphaFoldDB" id="A0A318J454"/>
<evidence type="ECO:0000313" key="6">
    <source>
        <dbReference type="EMBL" id="PXX41894.1"/>
    </source>
</evidence>
<dbReference type="SUPFAM" id="SSF50891">
    <property type="entry name" value="Cyclophilin-like"/>
    <property type="match status" value="1"/>
</dbReference>
<dbReference type="Pfam" id="PF00160">
    <property type="entry name" value="Pro_isomerase"/>
    <property type="match status" value="1"/>
</dbReference>
<keyword evidence="7" id="KW-1185">Reference proteome</keyword>
<dbReference type="EMBL" id="QJKB01000006">
    <property type="protein sequence ID" value="PXX41894.1"/>
    <property type="molecule type" value="Genomic_DNA"/>
</dbReference>
<dbReference type="InterPro" id="IPR029000">
    <property type="entry name" value="Cyclophilin-like_dom_sf"/>
</dbReference>
<keyword evidence="2" id="KW-0697">Rotamase</keyword>
<dbReference type="PANTHER" id="PTHR45625:SF4">
    <property type="entry name" value="PEPTIDYLPROLYL ISOMERASE DOMAIN AND WD REPEAT-CONTAINING PROTEIN 1"/>
    <property type="match status" value="1"/>
</dbReference>
<dbReference type="RefSeq" id="WP_110256338.1">
    <property type="nucleotide sequence ID" value="NZ_QJKB01000006.1"/>
</dbReference>
<evidence type="ECO:0000259" key="5">
    <source>
        <dbReference type="PROSITE" id="PS50072"/>
    </source>
</evidence>
<dbReference type="OrthoDB" id="9807797at2"/>
<feature type="domain" description="PPIase cyclophilin-type" evidence="5">
    <location>
        <begin position="32"/>
        <end position="212"/>
    </location>
</feature>
<feature type="signal peptide" evidence="4">
    <location>
        <begin position="1"/>
        <end position="20"/>
    </location>
</feature>
<keyword evidence="4" id="KW-0732">Signal</keyword>
<dbReference type="InterPro" id="IPR002130">
    <property type="entry name" value="Cyclophilin-type_PPIase_dom"/>
</dbReference>
<accession>A0A318J454</accession>
<dbReference type="InterPro" id="IPR044666">
    <property type="entry name" value="Cyclophilin_A-like"/>
</dbReference>
<organism evidence="6 7">
    <name type="scientific">Undibacterium pigrum</name>
    <dbReference type="NCBI Taxonomy" id="401470"/>
    <lineage>
        <taxon>Bacteria</taxon>
        <taxon>Pseudomonadati</taxon>
        <taxon>Pseudomonadota</taxon>
        <taxon>Betaproteobacteria</taxon>
        <taxon>Burkholderiales</taxon>
        <taxon>Oxalobacteraceae</taxon>
        <taxon>Undibacterium</taxon>
    </lineage>
</organism>
<evidence type="ECO:0000256" key="4">
    <source>
        <dbReference type="SAM" id="SignalP"/>
    </source>
</evidence>
<dbReference type="PANTHER" id="PTHR45625">
    <property type="entry name" value="PEPTIDYL-PROLYL CIS-TRANS ISOMERASE-RELATED"/>
    <property type="match status" value="1"/>
</dbReference>
<evidence type="ECO:0000256" key="3">
    <source>
        <dbReference type="ARBA" id="ARBA00023235"/>
    </source>
</evidence>
<feature type="chain" id="PRO_5016240865" description="peptidylprolyl isomerase" evidence="4">
    <location>
        <begin position="21"/>
        <end position="215"/>
    </location>
</feature>
<proteinExistence type="predicted"/>
<dbReference type="Gene3D" id="2.40.100.10">
    <property type="entry name" value="Cyclophilin-like"/>
    <property type="match status" value="1"/>
</dbReference>
<evidence type="ECO:0000256" key="1">
    <source>
        <dbReference type="ARBA" id="ARBA00013194"/>
    </source>
</evidence>
<sequence>MIKKFLCLTFFLFTATSAVAQSRYAIIETSEGNIKIELNARQSPKTVAAFIKYVKAGIYKNSIIHRAVKDFLIQGGELAKATESGGNISLQADFALPIFAPEVKNGLKNQRGTIAMSTTKVGNRVSVPTGFFINLKDNQFLDYYLYEKETMVPTLAGPQLAPAGTEISGYAVFGRVVEGMAVADQIAQTAVEVRNLYEHMPVQEIVIKQIRLSDK</sequence>
<dbReference type="Proteomes" id="UP000247792">
    <property type="component" value="Unassembled WGS sequence"/>
</dbReference>